<accession>K1S4V9</accession>
<dbReference type="HOGENOM" id="CLU_316701_0_0_1"/>
<dbReference type="InterPro" id="IPR026169">
    <property type="entry name" value="MIEAP"/>
</dbReference>
<evidence type="ECO:0000313" key="15">
    <source>
        <dbReference type="EMBL" id="EKC42426.1"/>
    </source>
</evidence>
<evidence type="ECO:0000256" key="6">
    <source>
        <dbReference type="ARBA" id="ARBA00022490"/>
    </source>
</evidence>
<organism evidence="15">
    <name type="scientific">Magallana gigas</name>
    <name type="common">Pacific oyster</name>
    <name type="synonym">Crassostrea gigas</name>
    <dbReference type="NCBI Taxonomy" id="29159"/>
    <lineage>
        <taxon>Eukaryota</taxon>
        <taxon>Metazoa</taxon>
        <taxon>Spiralia</taxon>
        <taxon>Lophotrochozoa</taxon>
        <taxon>Mollusca</taxon>
        <taxon>Bivalvia</taxon>
        <taxon>Autobranchia</taxon>
        <taxon>Pteriomorphia</taxon>
        <taxon>Ostreida</taxon>
        <taxon>Ostreoidea</taxon>
        <taxon>Ostreidae</taxon>
        <taxon>Magallana</taxon>
    </lineage>
</organism>
<comment type="similarity">
    <text evidence="4">Belongs to the MIEAP family.</text>
</comment>
<gene>
    <name evidence="15" type="ORF">CGI_10016339</name>
</gene>
<evidence type="ECO:0000256" key="13">
    <source>
        <dbReference type="SAM" id="MobiDB-lite"/>
    </source>
</evidence>
<feature type="compositionally biased region" description="Acidic residues" evidence="13">
    <location>
        <begin position="510"/>
        <end position="520"/>
    </location>
</feature>
<dbReference type="InParanoid" id="K1S4V9"/>
<keyword evidence="6" id="KW-0963">Cytoplasm</keyword>
<dbReference type="GO" id="GO:0008289">
    <property type="term" value="F:lipid binding"/>
    <property type="evidence" value="ECO:0007669"/>
    <property type="project" value="UniProtKB-KW"/>
</dbReference>
<feature type="domain" description="Mitochondria-eating protein C-terminal" evidence="14">
    <location>
        <begin position="663"/>
        <end position="751"/>
    </location>
</feature>
<sequence length="921" mass="105287">MHKTVTSTSKRAPDLNLPSLKTHARSNIQKTLQEIEGYVSKEELEAAKLEYVGLVQAEQLLKERYPQLYQDVLISGIVETQKSARHGPETGAKSRLKEVLMVACREPSINKYTSGTSLYEYNSLKRSEKMLMGMQNKAELPQRYQPKRMTIMEVSPRGKHSKKTSRGDSTQRSVAGSSISEFEDVLRTVEFQQSKIDQLTKRLGGGPEEDDTTLSRALKITKRFKDFRDKEYAGAYHEMSLWNQGKDTEIMYNLMRIIRYAYSYCQTAAYGQLLDLTTTSAVPLLQPIKLPYLENSPTREQRLMLSSKGMKYVKGLRQEVATMSVPQLCKKFKETTIERDFRWDHTKLPIVLSDYIDKCIEILWLMCVQDPPMALTWPSEGDRVDTDKYEFYSDSGRYVSMCVWPAVLLQDRGKVESLRAALDAAESKDWDKLDRVLVDAQIDYTTLMRALGKGYRQTPRTVESKRFAGIHDLRDVPRDLNSLSRASKMFVIAEKTEVDDLLEGIPERFVDEDEKEELEQPETARQTDQSKLIEQQQKEIEELKTRLSKAVGEKLTENHPMTVDLSDTNRPTNLADRFSELYDNEWTKALDDLNKVKEEHEDGNIKLLADILEGRCAISDLSDPIRPQKVSEMFNELYDNQWTEAFEWLVSQAKTADDRSDRVVTKQLLDILMKYSSKVVNTAFRNYQDRCLECCWYACIQTPPLHLSTDFTLFDDDCHRGYQTPGDLVDYVVWPAIYIERNGALLSKAVVESCNEKKSAQDENAVTVDKMSLPKQELNNNTSAAPSLSSENDVERKHVARIQIGSNGFGTEPTVTISNKASNSKYGRQFSLTAEDLESKKSELRETKTFEAKPESRPEKKELANLLDRSLSSQEPMLQRTPSAVLDVSAEELEDRKSTLKETKTPDTRQQPKEIGSFNFG</sequence>
<evidence type="ECO:0000256" key="5">
    <source>
        <dbReference type="ARBA" id="ARBA00019863"/>
    </source>
</evidence>
<dbReference type="InterPro" id="IPR031981">
    <property type="entry name" value="MIEAP_C"/>
</dbReference>
<evidence type="ECO:0000256" key="7">
    <source>
        <dbReference type="ARBA" id="ARBA00022787"/>
    </source>
</evidence>
<reference evidence="15" key="1">
    <citation type="journal article" date="2012" name="Nature">
        <title>The oyster genome reveals stress adaptation and complexity of shell formation.</title>
        <authorList>
            <person name="Zhang G."/>
            <person name="Fang X."/>
            <person name="Guo X."/>
            <person name="Li L."/>
            <person name="Luo R."/>
            <person name="Xu F."/>
            <person name="Yang P."/>
            <person name="Zhang L."/>
            <person name="Wang X."/>
            <person name="Qi H."/>
            <person name="Xiong Z."/>
            <person name="Que H."/>
            <person name="Xie Y."/>
            <person name="Holland P.W."/>
            <person name="Paps J."/>
            <person name="Zhu Y."/>
            <person name="Wu F."/>
            <person name="Chen Y."/>
            <person name="Wang J."/>
            <person name="Peng C."/>
            <person name="Meng J."/>
            <person name="Yang L."/>
            <person name="Liu J."/>
            <person name="Wen B."/>
            <person name="Zhang N."/>
            <person name="Huang Z."/>
            <person name="Zhu Q."/>
            <person name="Feng Y."/>
            <person name="Mount A."/>
            <person name="Hedgecock D."/>
            <person name="Xu Z."/>
            <person name="Liu Y."/>
            <person name="Domazet-Loso T."/>
            <person name="Du Y."/>
            <person name="Sun X."/>
            <person name="Zhang S."/>
            <person name="Liu B."/>
            <person name="Cheng P."/>
            <person name="Jiang X."/>
            <person name="Li J."/>
            <person name="Fan D."/>
            <person name="Wang W."/>
            <person name="Fu W."/>
            <person name="Wang T."/>
            <person name="Wang B."/>
            <person name="Zhang J."/>
            <person name="Peng Z."/>
            <person name="Li Y."/>
            <person name="Li N."/>
            <person name="Wang J."/>
            <person name="Chen M."/>
            <person name="He Y."/>
            <person name="Tan F."/>
            <person name="Song X."/>
            <person name="Zheng Q."/>
            <person name="Huang R."/>
            <person name="Yang H."/>
            <person name="Du X."/>
            <person name="Chen L."/>
            <person name="Yang M."/>
            <person name="Gaffney P.M."/>
            <person name="Wang S."/>
            <person name="Luo L."/>
            <person name="She Z."/>
            <person name="Ming Y."/>
            <person name="Huang W."/>
            <person name="Zhang S."/>
            <person name="Huang B."/>
            <person name="Zhang Y."/>
            <person name="Qu T."/>
            <person name="Ni P."/>
            <person name="Miao G."/>
            <person name="Wang J."/>
            <person name="Wang Q."/>
            <person name="Steinberg C.E."/>
            <person name="Wang H."/>
            <person name="Li N."/>
            <person name="Qian L."/>
            <person name="Zhang G."/>
            <person name="Li Y."/>
            <person name="Yang H."/>
            <person name="Liu X."/>
            <person name="Wang J."/>
            <person name="Yin Y."/>
            <person name="Wang J."/>
        </authorList>
    </citation>
    <scope>NUCLEOTIDE SEQUENCE [LARGE SCALE GENOMIC DNA]</scope>
    <source>
        <strain evidence="15">05x7-T-G4-1.051#20</strain>
    </source>
</reference>
<evidence type="ECO:0000256" key="12">
    <source>
        <dbReference type="ARBA" id="ARBA00032687"/>
    </source>
</evidence>
<evidence type="ECO:0000256" key="4">
    <source>
        <dbReference type="ARBA" id="ARBA00008233"/>
    </source>
</evidence>
<dbReference type="EMBL" id="JH816338">
    <property type="protein sequence ID" value="EKC42426.1"/>
    <property type="molecule type" value="Genomic_DNA"/>
</dbReference>
<feature type="compositionally biased region" description="Polar residues" evidence="13">
    <location>
        <begin position="167"/>
        <end position="176"/>
    </location>
</feature>
<keyword evidence="10" id="KW-0496">Mitochondrion</keyword>
<feature type="compositionally biased region" description="Basic and acidic residues" evidence="13">
    <location>
        <begin position="894"/>
        <end position="912"/>
    </location>
</feature>
<comment type="subcellular location">
    <subcellularLocation>
        <location evidence="3">Cytoplasm</location>
    </subcellularLocation>
    <subcellularLocation>
        <location evidence="2">Mitochondrion matrix</location>
    </subcellularLocation>
    <subcellularLocation>
        <location evidence="1">Mitochondrion outer membrane</location>
    </subcellularLocation>
</comment>
<evidence type="ECO:0000256" key="9">
    <source>
        <dbReference type="ARBA" id="ARBA00023121"/>
    </source>
</evidence>
<evidence type="ECO:0000256" key="10">
    <source>
        <dbReference type="ARBA" id="ARBA00023128"/>
    </source>
</evidence>
<feature type="domain" description="Mitochondria-eating protein C-terminal" evidence="14">
    <location>
        <begin position="313"/>
        <end position="410"/>
    </location>
</feature>
<dbReference type="GO" id="GO:0035695">
    <property type="term" value="P:mitophagy by internal vacuole formation"/>
    <property type="evidence" value="ECO:0007669"/>
    <property type="project" value="TreeGrafter"/>
</dbReference>
<feature type="region of interest" description="Disordered" evidence="13">
    <location>
        <begin position="153"/>
        <end position="176"/>
    </location>
</feature>
<feature type="region of interest" description="Disordered" evidence="13">
    <location>
        <begin position="509"/>
        <end position="531"/>
    </location>
</feature>
<keyword evidence="7" id="KW-1000">Mitochondrion outer membrane</keyword>
<keyword evidence="8" id="KW-0175">Coiled coil</keyword>
<dbReference type="GO" id="GO:0005759">
    <property type="term" value="C:mitochondrial matrix"/>
    <property type="evidence" value="ECO:0007669"/>
    <property type="project" value="UniProtKB-SubCell"/>
</dbReference>
<dbReference type="Pfam" id="PF16026">
    <property type="entry name" value="MIEAP"/>
    <property type="match status" value="2"/>
</dbReference>
<evidence type="ECO:0000256" key="3">
    <source>
        <dbReference type="ARBA" id="ARBA00004496"/>
    </source>
</evidence>
<evidence type="ECO:0000256" key="11">
    <source>
        <dbReference type="ARBA" id="ARBA00023136"/>
    </source>
</evidence>
<dbReference type="GO" id="GO:0035694">
    <property type="term" value="P:mitochondrial protein catabolic process"/>
    <property type="evidence" value="ECO:0007669"/>
    <property type="project" value="InterPro"/>
</dbReference>
<evidence type="ECO:0000256" key="1">
    <source>
        <dbReference type="ARBA" id="ARBA00004294"/>
    </source>
</evidence>
<keyword evidence="11" id="KW-0472">Membrane</keyword>
<feature type="compositionally biased region" description="Polar residues" evidence="13">
    <location>
        <begin position="870"/>
        <end position="882"/>
    </location>
</feature>
<protein>
    <recommendedName>
        <fullName evidence="5">Mitochondria-eating protein</fullName>
    </recommendedName>
    <alternativeName>
        <fullName evidence="12">Spermatogenesis-associated protein 18</fullName>
    </alternativeName>
</protein>
<evidence type="ECO:0000259" key="14">
    <source>
        <dbReference type="Pfam" id="PF16026"/>
    </source>
</evidence>
<dbReference type="GO" id="GO:0005741">
    <property type="term" value="C:mitochondrial outer membrane"/>
    <property type="evidence" value="ECO:0007669"/>
    <property type="project" value="UniProtKB-SubCell"/>
</dbReference>
<feature type="region of interest" description="Disordered" evidence="13">
    <location>
        <begin position="843"/>
        <end position="921"/>
    </location>
</feature>
<evidence type="ECO:0000256" key="2">
    <source>
        <dbReference type="ARBA" id="ARBA00004305"/>
    </source>
</evidence>
<dbReference type="PANTHER" id="PTHR21771">
    <property type="entry name" value="MITOCHONDRIA-EATING PROTEIN-RELATED"/>
    <property type="match status" value="1"/>
</dbReference>
<evidence type="ECO:0000256" key="8">
    <source>
        <dbReference type="ARBA" id="ARBA00023054"/>
    </source>
</evidence>
<keyword evidence="9" id="KW-0446">Lipid-binding</keyword>
<feature type="compositionally biased region" description="Basic and acidic residues" evidence="13">
    <location>
        <begin position="843"/>
        <end position="863"/>
    </location>
</feature>
<dbReference type="AlphaFoldDB" id="K1S4V9"/>
<proteinExistence type="inferred from homology"/>
<name>K1S4V9_MAGGI</name>